<dbReference type="SUPFAM" id="SSF52980">
    <property type="entry name" value="Restriction endonuclease-like"/>
    <property type="match status" value="1"/>
</dbReference>
<dbReference type="PROSITE" id="PS50042">
    <property type="entry name" value="CNMP_BINDING_3"/>
    <property type="match status" value="1"/>
</dbReference>
<evidence type="ECO:0000313" key="2">
    <source>
        <dbReference type="EMBL" id="XAN08196.1"/>
    </source>
</evidence>
<dbReference type="Gene3D" id="3.40.50.10130">
    <property type="match status" value="1"/>
</dbReference>
<dbReference type="GO" id="GO:0016787">
    <property type="term" value="F:hydrolase activity"/>
    <property type="evidence" value="ECO:0007669"/>
    <property type="project" value="UniProtKB-KW"/>
</dbReference>
<evidence type="ECO:0000259" key="1">
    <source>
        <dbReference type="PROSITE" id="PS50042"/>
    </source>
</evidence>
<dbReference type="SMART" id="SM00891">
    <property type="entry name" value="ERCC4"/>
    <property type="match status" value="1"/>
</dbReference>
<dbReference type="EC" id="3.1.21.-" evidence="2"/>
<protein>
    <submittedName>
        <fullName evidence="2">ERCC4 domain-containing protein</fullName>
        <ecNumber evidence="2">3.1.21.-</ecNumber>
    </submittedName>
</protein>
<evidence type="ECO:0000313" key="3">
    <source>
        <dbReference type="Proteomes" id="UP001442841"/>
    </source>
</evidence>
<dbReference type="Proteomes" id="UP001442841">
    <property type="component" value="Chromosome"/>
</dbReference>
<dbReference type="Pfam" id="PF02732">
    <property type="entry name" value="ERCC4"/>
    <property type="match status" value="1"/>
</dbReference>
<dbReference type="InterPro" id="IPR011335">
    <property type="entry name" value="Restrct_endonuc-II-like"/>
</dbReference>
<dbReference type="InterPro" id="IPR000595">
    <property type="entry name" value="cNMP-bd_dom"/>
</dbReference>
<dbReference type="RefSeq" id="WP_425309652.1">
    <property type="nucleotide sequence ID" value="NZ_CP154795.1"/>
</dbReference>
<proteinExistence type="predicted"/>
<sequence length="284" mass="31477">MAKEFLIARNPDDDSALPYLLLIPLDNGIVLKTKETWPRTGKLYCHRAEWVVDPEIVERVPVRSVVRRGAAIDLVLDRGRENRSQFVMTRVRGGREAVFWQTARVAKQARPQVVFPTARASGVAGMEIIVDSHERYAWKFSDQQASTVKRGLPAGDYAVEADGEVVAAVERKNLADLVGGLTGGKLRYQLSDLAGLPRAAVVVEDRYSSVFKLDFVRPAVVADALGECQARFPQVPIIFAENRALAQEWTYRFFGAALSEHAQESESVRRVAELSVPSESPEAT</sequence>
<keyword evidence="3" id="KW-1185">Reference proteome</keyword>
<gene>
    <name evidence="2" type="ORF">AADG42_13080</name>
</gene>
<keyword evidence="2" id="KW-0378">Hydrolase</keyword>
<organism evidence="2 3">
    <name type="scientific">Ammonicoccus fulvus</name>
    <dbReference type="NCBI Taxonomy" id="3138240"/>
    <lineage>
        <taxon>Bacteria</taxon>
        <taxon>Bacillati</taxon>
        <taxon>Actinomycetota</taxon>
        <taxon>Actinomycetes</taxon>
        <taxon>Propionibacteriales</taxon>
        <taxon>Propionibacteriaceae</taxon>
        <taxon>Ammonicoccus</taxon>
    </lineage>
</organism>
<reference evidence="2 3" key="1">
    <citation type="submission" date="2024-04" db="EMBL/GenBank/DDBJ databases">
        <title>Isolation of an actinomycete strain from pig manure.</title>
        <authorList>
            <person name="Gong T."/>
            <person name="Yu Z."/>
            <person name="An M."/>
            <person name="Wei C."/>
            <person name="Yang W."/>
            <person name="Liu L."/>
        </authorList>
    </citation>
    <scope>NUCLEOTIDE SEQUENCE [LARGE SCALE GENOMIC DNA]</scope>
    <source>
        <strain evidence="2 3">ZF39</strain>
    </source>
</reference>
<dbReference type="InterPro" id="IPR006166">
    <property type="entry name" value="ERCC4_domain"/>
</dbReference>
<name>A0ABZ3FUD8_9ACTN</name>
<accession>A0ABZ3FUD8</accession>
<dbReference type="EMBL" id="CP154795">
    <property type="protein sequence ID" value="XAN08196.1"/>
    <property type="molecule type" value="Genomic_DNA"/>
</dbReference>
<feature type="domain" description="Cyclic nucleotide-binding" evidence="1">
    <location>
        <begin position="129"/>
        <end position="214"/>
    </location>
</feature>